<dbReference type="RefSeq" id="WP_133040494.1">
    <property type="nucleotide sequence ID" value="NZ_SLWF01000044.1"/>
</dbReference>
<dbReference type="Proteomes" id="UP000294832">
    <property type="component" value="Unassembled WGS sequence"/>
</dbReference>
<reference evidence="1 2" key="1">
    <citation type="submission" date="2019-03" db="EMBL/GenBank/DDBJ databases">
        <title>Freshwater and sediment microbial communities from various areas in North America, analyzing microbe dynamics in response to fracking.</title>
        <authorList>
            <person name="Lamendella R."/>
        </authorList>
    </citation>
    <scope>NUCLEOTIDE SEQUENCE [LARGE SCALE GENOMIC DNA]</scope>
    <source>
        <strain evidence="1 2">74A</strain>
    </source>
</reference>
<evidence type="ECO:0000313" key="1">
    <source>
        <dbReference type="EMBL" id="TCN77709.1"/>
    </source>
</evidence>
<sequence length="229" mass="25798">MAINKDNERKALHCAYTAGTGGGKSVAVQYSGHMPAAPCLAIFDPYGDYVYEKGNPKNRGFAGKRVYHYYDRKSFAKAFFNAWSTGLCFRIAYMPRKPSRDEMLWFCELMWHAADGNRRLDVVIEEVAKWCDTSSKEQSAFGECMTGGRKFGLVMHTSFQRATEVPKTVLSQSPYKIIGIQEARADAERMAKECDISLDEIAKLVPLTYIKKCPGWGNVEALDLRSVFD</sequence>
<dbReference type="AlphaFoldDB" id="A0A4R2F132"/>
<evidence type="ECO:0008006" key="3">
    <source>
        <dbReference type="Google" id="ProtNLM"/>
    </source>
</evidence>
<organism evidence="1 2">
    <name type="scientific">Shewanella fodinae</name>
    <dbReference type="NCBI Taxonomy" id="552357"/>
    <lineage>
        <taxon>Bacteria</taxon>
        <taxon>Pseudomonadati</taxon>
        <taxon>Pseudomonadota</taxon>
        <taxon>Gammaproteobacteria</taxon>
        <taxon>Alteromonadales</taxon>
        <taxon>Shewanellaceae</taxon>
        <taxon>Shewanella</taxon>
    </lineage>
</organism>
<dbReference type="InterPro" id="IPR027417">
    <property type="entry name" value="P-loop_NTPase"/>
</dbReference>
<keyword evidence="2" id="KW-1185">Reference proteome</keyword>
<name>A0A4R2F132_9GAMM</name>
<dbReference type="Gene3D" id="3.40.50.300">
    <property type="entry name" value="P-loop containing nucleotide triphosphate hydrolases"/>
    <property type="match status" value="1"/>
</dbReference>
<comment type="caution">
    <text evidence="1">The sequence shown here is derived from an EMBL/GenBank/DDBJ whole genome shotgun (WGS) entry which is preliminary data.</text>
</comment>
<dbReference type="EMBL" id="SLWF01000044">
    <property type="protein sequence ID" value="TCN77709.1"/>
    <property type="molecule type" value="Genomic_DNA"/>
</dbReference>
<protein>
    <recommendedName>
        <fullName evidence="3">Helicase HerA central domain-containing protein</fullName>
    </recommendedName>
</protein>
<gene>
    <name evidence="1" type="ORF">EDC91_14410</name>
</gene>
<accession>A0A4R2F132</accession>
<proteinExistence type="predicted"/>
<dbReference type="OrthoDB" id="5813818at2"/>
<evidence type="ECO:0000313" key="2">
    <source>
        <dbReference type="Proteomes" id="UP000294832"/>
    </source>
</evidence>